<dbReference type="EMBL" id="JYLF01000001">
    <property type="protein sequence ID" value="KMN15432.1"/>
    <property type="molecule type" value="Genomic_DNA"/>
</dbReference>
<dbReference type="InterPro" id="IPR011335">
    <property type="entry name" value="Restrct_endonuc-II-like"/>
</dbReference>
<gene>
    <name evidence="2" type="ORF">TU86_01280</name>
</gene>
<sequence>MTLPRPTSMQRQLARRLRGNQTDCELRLWQQLRARQLLDVKFRRQHPCPPYVLDFYCVQLQLAIELDGSQHLLPEALTYDLRRSWYLQSLGITVLRFDNLQVIDEMEGVLHVIFLEVQRRLQDPHPNPLPKGEGT</sequence>
<dbReference type="Pfam" id="PF04480">
    <property type="entry name" value="DUF559"/>
    <property type="match status" value="1"/>
</dbReference>
<dbReference type="PATRIC" id="fig|1608994.3.peg.824"/>
<feature type="domain" description="DUF559" evidence="1">
    <location>
        <begin position="10"/>
        <end position="117"/>
    </location>
</feature>
<dbReference type="SUPFAM" id="SSF52980">
    <property type="entry name" value="Restriction endonuclease-like"/>
    <property type="match status" value="1"/>
</dbReference>
<dbReference type="PANTHER" id="PTHR38590:SF1">
    <property type="entry name" value="BLL0828 PROTEIN"/>
    <property type="match status" value="1"/>
</dbReference>
<dbReference type="AlphaFoldDB" id="A0A0J6ITT1"/>
<organism evidence="2 3">
    <name type="scientific">Pseudomonas weihenstephanensis</name>
    <dbReference type="NCBI Taxonomy" id="1608994"/>
    <lineage>
        <taxon>Bacteria</taxon>
        <taxon>Pseudomonadati</taxon>
        <taxon>Pseudomonadota</taxon>
        <taxon>Gammaproteobacteria</taxon>
        <taxon>Pseudomonadales</taxon>
        <taxon>Pseudomonadaceae</taxon>
        <taxon>Pseudomonas</taxon>
    </lineage>
</organism>
<evidence type="ECO:0000313" key="2">
    <source>
        <dbReference type="EMBL" id="KMN15432.1"/>
    </source>
</evidence>
<dbReference type="Gene3D" id="3.40.960.10">
    <property type="entry name" value="VSR Endonuclease"/>
    <property type="match status" value="1"/>
</dbReference>
<dbReference type="CDD" id="cd01038">
    <property type="entry name" value="Endonuclease_DUF559"/>
    <property type="match status" value="1"/>
</dbReference>
<reference evidence="2 3" key="1">
    <citation type="submission" date="2015-02" db="EMBL/GenBank/DDBJ databases">
        <title>Pseudomonas helleri sp. nov. and Pseudomonas weihenstephanensis sp. nov., isolated from raw cows milk.</title>
        <authorList>
            <person name="von Neubeck M."/>
            <person name="Huptas C."/>
            <person name="Wenning M."/>
            <person name="Scherer S."/>
        </authorList>
    </citation>
    <scope>NUCLEOTIDE SEQUENCE [LARGE SCALE GENOMIC DNA]</scope>
    <source>
        <strain evidence="2 3">DSM 29166</strain>
    </source>
</reference>
<dbReference type="InterPro" id="IPR007569">
    <property type="entry name" value="DUF559"/>
</dbReference>
<comment type="caution">
    <text evidence="2">The sequence shown here is derived from an EMBL/GenBank/DDBJ whole genome shotgun (WGS) entry which is preliminary data.</text>
</comment>
<protein>
    <recommendedName>
        <fullName evidence="1">DUF559 domain-containing protein</fullName>
    </recommendedName>
</protein>
<evidence type="ECO:0000259" key="1">
    <source>
        <dbReference type="Pfam" id="PF04480"/>
    </source>
</evidence>
<proteinExistence type="predicted"/>
<dbReference type="PANTHER" id="PTHR38590">
    <property type="entry name" value="BLL0828 PROTEIN"/>
    <property type="match status" value="1"/>
</dbReference>
<dbReference type="InterPro" id="IPR047216">
    <property type="entry name" value="Endonuclease_DUF559_bact"/>
</dbReference>
<name>A0A0J6ITT1_9PSED</name>
<evidence type="ECO:0000313" key="3">
    <source>
        <dbReference type="Proteomes" id="UP000036325"/>
    </source>
</evidence>
<accession>A0A0J6ITT1</accession>
<dbReference type="Proteomes" id="UP000036325">
    <property type="component" value="Unassembled WGS sequence"/>
</dbReference>
<dbReference type="OrthoDB" id="9798754at2"/>
<dbReference type="RefSeq" id="WP_048362499.1">
    <property type="nucleotide sequence ID" value="NZ_JYLF01000001.1"/>
</dbReference>
<dbReference type="STRING" id="1608994.TU86_01280"/>